<dbReference type="KEGG" id="sre:PTSG_10636"/>
<proteinExistence type="predicted"/>
<dbReference type="GO" id="GO:0008374">
    <property type="term" value="F:O-acyltransferase activity"/>
    <property type="evidence" value="ECO:0007669"/>
    <property type="project" value="InterPro"/>
</dbReference>
<keyword evidence="4" id="KW-1185">Reference proteome</keyword>
<dbReference type="InterPro" id="IPR003386">
    <property type="entry name" value="LACT/PDAT_acylTrfase"/>
</dbReference>
<dbReference type="FunCoup" id="F2URX9">
    <property type="interactions" value="539"/>
</dbReference>
<evidence type="ECO:0000256" key="2">
    <source>
        <dbReference type="SAM" id="Phobius"/>
    </source>
</evidence>
<keyword evidence="2" id="KW-0812">Transmembrane</keyword>
<accession>F2URX9</accession>
<dbReference type="PANTHER" id="PTHR11440">
    <property type="entry name" value="LECITHIN-CHOLESTEROL ACYLTRANSFERASE-RELATED"/>
    <property type="match status" value="1"/>
</dbReference>
<feature type="region of interest" description="Disordered" evidence="1">
    <location>
        <begin position="1"/>
        <end position="25"/>
    </location>
</feature>
<dbReference type="STRING" id="946362.F2URX9"/>
<sequence length="305" mass="33625">MRKKNAAAVLKKKQQQQHNHPASSSCHKIEHQGNCVAGAICWEDTCVVTAVAFAFAWVAKKARRRGNARARNAFLAFVFFSHLLMRIHLHHHHHPSSVHLRLPLSSASTSSCLSLILSISVLATVNITDHHNLPRPEDILSGNKKGMGSNDEDTKGKNLPPLIFIPGLTSSTIDAELHNAPSVEHAYETNGQRKVTLLAVSYGPQFALSFLHRQSQAWKDKYIHWFIAESPVWSGAPATVLAVTSGYDTTSPNALLFTRQVSIETASDFWLFPRAGATNSTWGEPTLNEAGDVAYPHFHATTTYH</sequence>
<name>F2URX9_SALR5</name>
<evidence type="ECO:0000313" key="4">
    <source>
        <dbReference type="Proteomes" id="UP000007799"/>
    </source>
</evidence>
<reference evidence="3" key="1">
    <citation type="submission" date="2009-08" db="EMBL/GenBank/DDBJ databases">
        <title>Annotation of Salpingoeca rosetta.</title>
        <authorList>
            <consortium name="The Broad Institute Genome Sequencing Platform"/>
            <person name="Russ C."/>
            <person name="Cuomo C."/>
            <person name="Burger G."/>
            <person name="Gray M.W."/>
            <person name="Holland P.W.H."/>
            <person name="King N."/>
            <person name="Lang F.B.F."/>
            <person name="Roger A.J."/>
            <person name="Ruiz-Trillo I."/>
            <person name="Young S.K."/>
            <person name="Zeng Q."/>
            <person name="Gargeya S."/>
            <person name="Alvarado L."/>
            <person name="Berlin A."/>
            <person name="Chapman S.B."/>
            <person name="Chen Z."/>
            <person name="Freedman E."/>
            <person name="Gellesch M."/>
            <person name="Goldberg J."/>
            <person name="Griggs A."/>
            <person name="Gujja S."/>
            <person name="Heilman E."/>
            <person name="Heiman D."/>
            <person name="Howarth C."/>
            <person name="Mehta T."/>
            <person name="Neiman D."/>
            <person name="Pearson M."/>
            <person name="Roberts A."/>
            <person name="Saif S."/>
            <person name="Shea T."/>
            <person name="Shenoy N."/>
            <person name="Sisk P."/>
            <person name="Stolte C."/>
            <person name="Sykes S."/>
            <person name="White J."/>
            <person name="Yandava C."/>
            <person name="Haas B."/>
            <person name="Nusbaum C."/>
            <person name="Birren B."/>
        </authorList>
    </citation>
    <scope>NUCLEOTIDE SEQUENCE [LARGE SCALE GENOMIC DNA]</scope>
    <source>
        <strain evidence="3">ATCC 50818</strain>
    </source>
</reference>
<dbReference type="InParanoid" id="F2URX9"/>
<protein>
    <submittedName>
        <fullName evidence="3">Uncharacterized protein</fullName>
    </submittedName>
</protein>
<organism evidence="4">
    <name type="scientific">Salpingoeca rosetta (strain ATCC 50818 / BSB-021)</name>
    <dbReference type="NCBI Taxonomy" id="946362"/>
    <lineage>
        <taxon>Eukaryota</taxon>
        <taxon>Choanoflagellata</taxon>
        <taxon>Craspedida</taxon>
        <taxon>Salpingoecidae</taxon>
        <taxon>Salpingoeca</taxon>
    </lineage>
</organism>
<keyword evidence="2" id="KW-1133">Transmembrane helix</keyword>
<dbReference type="PROSITE" id="PS51257">
    <property type="entry name" value="PROKAR_LIPOPROTEIN"/>
    <property type="match status" value="1"/>
</dbReference>
<evidence type="ECO:0000256" key="1">
    <source>
        <dbReference type="SAM" id="MobiDB-lite"/>
    </source>
</evidence>
<dbReference type="Pfam" id="PF02450">
    <property type="entry name" value="LCAT"/>
    <property type="match status" value="1"/>
</dbReference>
<feature type="transmembrane region" description="Helical" evidence="2">
    <location>
        <begin position="70"/>
        <end position="87"/>
    </location>
</feature>
<dbReference type="InterPro" id="IPR029058">
    <property type="entry name" value="AB_hydrolase_fold"/>
</dbReference>
<dbReference type="GO" id="GO:0006629">
    <property type="term" value="P:lipid metabolic process"/>
    <property type="evidence" value="ECO:0007669"/>
    <property type="project" value="InterPro"/>
</dbReference>
<dbReference type="Gene3D" id="3.40.50.1820">
    <property type="entry name" value="alpha/beta hydrolase"/>
    <property type="match status" value="1"/>
</dbReference>
<keyword evidence="2" id="KW-0472">Membrane</keyword>
<dbReference type="AlphaFoldDB" id="F2URX9"/>
<dbReference type="Proteomes" id="UP000007799">
    <property type="component" value="Unassembled WGS sequence"/>
</dbReference>
<dbReference type="EMBL" id="GL832992">
    <property type="protein sequence ID" value="EGD80384.1"/>
    <property type="molecule type" value="Genomic_DNA"/>
</dbReference>
<evidence type="ECO:0000313" key="3">
    <source>
        <dbReference type="EMBL" id="EGD80384.1"/>
    </source>
</evidence>
<dbReference type="OrthoDB" id="190846at2759"/>
<dbReference type="GeneID" id="16068700"/>
<feature type="transmembrane region" description="Helical" evidence="2">
    <location>
        <begin position="107"/>
        <end position="127"/>
    </location>
</feature>
<feature type="compositionally biased region" description="Basic residues" evidence="1">
    <location>
        <begin position="1"/>
        <end position="15"/>
    </location>
</feature>
<dbReference type="RefSeq" id="XP_004988174.1">
    <property type="nucleotide sequence ID" value="XM_004988117.1"/>
</dbReference>
<gene>
    <name evidence="3" type="ORF">PTSG_10636</name>
</gene>